<evidence type="ECO:0000256" key="14">
    <source>
        <dbReference type="ARBA" id="ARBA00048988"/>
    </source>
</evidence>
<dbReference type="Gene3D" id="3.40.50.300">
    <property type="entry name" value="P-loop containing nucleotide triphosphate hydrolases"/>
    <property type="match status" value="3"/>
</dbReference>
<keyword evidence="10" id="KW-0234">DNA repair</keyword>
<protein>
    <recommendedName>
        <fullName evidence="13">DNA 3'-5' helicase</fullName>
        <ecNumber evidence="13">5.6.2.4</ecNumber>
    </recommendedName>
</protein>
<dbReference type="GO" id="GO:0005829">
    <property type="term" value="C:cytosol"/>
    <property type="evidence" value="ECO:0007669"/>
    <property type="project" value="TreeGrafter"/>
</dbReference>
<evidence type="ECO:0000313" key="20">
    <source>
        <dbReference type="Proteomes" id="UP000177998"/>
    </source>
</evidence>
<dbReference type="InterPro" id="IPR014017">
    <property type="entry name" value="DNA_helicase_UvrD-like_C"/>
</dbReference>
<keyword evidence="11" id="KW-0413">Isomerase</keyword>
<evidence type="ECO:0000256" key="12">
    <source>
        <dbReference type="ARBA" id="ARBA00034617"/>
    </source>
</evidence>
<dbReference type="SUPFAM" id="SSF52980">
    <property type="entry name" value="Restriction endonuclease-like"/>
    <property type="match status" value="1"/>
</dbReference>
<dbReference type="EMBL" id="MFMZ01000057">
    <property type="protein sequence ID" value="OGG90216.1"/>
    <property type="molecule type" value="Genomic_DNA"/>
</dbReference>
<name>A0A1F6FWG2_9BACT</name>
<evidence type="ECO:0000259" key="18">
    <source>
        <dbReference type="PROSITE" id="PS51217"/>
    </source>
</evidence>
<dbReference type="PANTHER" id="PTHR11070:SF48">
    <property type="entry name" value="ATP-DEPENDENT HELICASE_NUCLEASE SUBUNIT A"/>
    <property type="match status" value="1"/>
</dbReference>
<comment type="catalytic activity">
    <reaction evidence="14">
        <text>ATP + H2O = ADP + phosphate + H(+)</text>
        <dbReference type="Rhea" id="RHEA:13065"/>
        <dbReference type="ChEBI" id="CHEBI:15377"/>
        <dbReference type="ChEBI" id="CHEBI:15378"/>
        <dbReference type="ChEBI" id="CHEBI:30616"/>
        <dbReference type="ChEBI" id="CHEBI:43474"/>
        <dbReference type="ChEBI" id="CHEBI:456216"/>
        <dbReference type="EC" id="5.6.2.4"/>
    </reaction>
</comment>
<gene>
    <name evidence="19" type="ORF">A3H55_01840</name>
</gene>
<evidence type="ECO:0000256" key="16">
    <source>
        <dbReference type="SAM" id="MobiDB-lite"/>
    </source>
</evidence>
<dbReference type="InterPro" id="IPR027417">
    <property type="entry name" value="P-loop_NTPase"/>
</dbReference>
<evidence type="ECO:0000259" key="17">
    <source>
        <dbReference type="PROSITE" id="PS51198"/>
    </source>
</evidence>
<organism evidence="19 20">
    <name type="scientific">Candidatus Kuenenbacteria bacterium RIFCSPLOWO2_02_FULL_42_16</name>
    <dbReference type="NCBI Taxonomy" id="1798564"/>
    <lineage>
        <taxon>Bacteria</taxon>
        <taxon>Candidatus Kueneniibacteriota</taxon>
    </lineage>
</organism>
<dbReference type="PROSITE" id="PS51217">
    <property type="entry name" value="UVRD_HELICASE_CTER"/>
    <property type="match status" value="1"/>
</dbReference>
<dbReference type="GO" id="GO:0004527">
    <property type="term" value="F:exonuclease activity"/>
    <property type="evidence" value="ECO:0007669"/>
    <property type="project" value="UniProtKB-KW"/>
</dbReference>
<keyword evidence="7" id="KW-0269">Exonuclease</keyword>
<dbReference type="Pfam" id="PF13361">
    <property type="entry name" value="UvrD_C"/>
    <property type="match status" value="1"/>
</dbReference>
<dbReference type="Gene3D" id="3.90.320.10">
    <property type="match status" value="1"/>
</dbReference>
<feature type="region of interest" description="Disordered" evidence="16">
    <location>
        <begin position="774"/>
        <end position="800"/>
    </location>
</feature>
<keyword evidence="4" id="KW-0227">DNA damage</keyword>
<dbReference type="Pfam" id="PF00580">
    <property type="entry name" value="UvrD-helicase"/>
    <property type="match status" value="1"/>
</dbReference>
<evidence type="ECO:0000256" key="8">
    <source>
        <dbReference type="ARBA" id="ARBA00022840"/>
    </source>
</evidence>
<keyword evidence="2" id="KW-0540">Nuclease</keyword>
<evidence type="ECO:0000256" key="13">
    <source>
        <dbReference type="ARBA" id="ARBA00034808"/>
    </source>
</evidence>
<feature type="domain" description="UvrD-like helicase ATP-binding" evidence="17">
    <location>
        <begin position="12"/>
        <end position="342"/>
    </location>
</feature>
<dbReference type="STRING" id="1798564.A3H55_01840"/>
<evidence type="ECO:0000256" key="15">
    <source>
        <dbReference type="PROSITE-ProRule" id="PRU00560"/>
    </source>
</evidence>
<keyword evidence="3 15" id="KW-0547">Nucleotide-binding</keyword>
<dbReference type="AlphaFoldDB" id="A0A1F6FWG2"/>
<sequence>MIKNEQKIANLGRLNKEQKQAVTHQDGPLLIVAGAGTGKTTVITERIAWLIEEELAKPEEILALTFTDKAAGEMEERVDKALPYGYTDLWVMTFHAFSERILHTHALDIGVPNDFRLLTQTEQWLLVRANLEKFNLDYYRPLGNPTKFIHALVKHFSRCKDEEIWPEDYLKYTENLRVNLDGMEASGGKAKGKRQKAKDAKEGTEKDNGQKEERKDESEIKRLEEVANAYHIYQQLLLDNNTLDFGDLINYTLKLFRTRPKILKKYQEQFKYILVDEFQDTNFSQYELVKLLAGEKKNLTVVGDDDQSIYAFRGASMSNILHFKENYPEAAEVFLTKNYRSSQNILDLAYGFIQLNNPERLEIKLKRQKAKGKSNELTKKLDAQIEGEGEIEYYQAKDESGEVEWVVNKIIDLKNNDLELSWNDFAILVRANNQAEAFIAGLSEAEAPFNFVASKGLYGKEVVRDILAYLKLLDNYHESMAMWRILNLPMIKIRVEDLMEISRFADRKAYSIFETLKQIDILNKIEDETKRKAAKILSLLEKHTSLAKEKSVKEVILKFMEDFGYSDYLLKKNDHKAFGYLNSLLKRTEEFARRTNDDSISSFIQLVEWEMESGEQGDLSKDLEEGPETVKIMTVHTAKGLEFKYVFVVNLADKRFPSLERKDPIEIPDELVKEIIPAGDIHLQEERRLFYVAMTRAKRGLYLANAENYGGKTKKKPSRFIYEIKITKSTENTKAQKTQKHRNTESTENAKTSEDNKKNYGLCLPARLPARLPAGRQGRQGEAGITDYPPSPNGKNGHGKLGDGLPKFFSYSQLKAFETCPYQYYLNFILKVPTRGNAVFSYGKTMHITLQKFFSLVKENGEKEQASLFGGNAEARKQEIKKTRNQENAEIRKAIPSTEELLKIYKESWIDDWYETKWRQEEYRARGEKSLKKFYEVIRNEPPDVMELEKGFNLKVGEYTIRGVIDRVDKLADGRVAIVDYKTGEAKSEEKVDKDQLLIYQMAAVEVFGWEVARLAYYYLDNNQAVIFLGDSNELDKIKKKITNLIDGIMTYDFTATPSQHICRYCDFKEICESREI</sequence>
<feature type="region of interest" description="Disordered" evidence="16">
    <location>
        <begin position="184"/>
        <end position="218"/>
    </location>
</feature>
<evidence type="ECO:0000256" key="7">
    <source>
        <dbReference type="ARBA" id="ARBA00022839"/>
    </source>
</evidence>
<dbReference type="GO" id="GO:0003677">
    <property type="term" value="F:DNA binding"/>
    <property type="evidence" value="ECO:0007669"/>
    <property type="project" value="UniProtKB-KW"/>
</dbReference>
<dbReference type="InterPro" id="IPR013986">
    <property type="entry name" value="DExx_box_DNA_helicase_dom_sf"/>
</dbReference>
<feature type="compositionally biased region" description="Basic and acidic residues" evidence="16">
    <location>
        <begin position="197"/>
        <end position="218"/>
    </location>
</feature>
<dbReference type="GO" id="GO:0005524">
    <property type="term" value="F:ATP binding"/>
    <property type="evidence" value="ECO:0007669"/>
    <property type="project" value="UniProtKB-UniRule"/>
</dbReference>
<dbReference type="Gene3D" id="1.10.10.160">
    <property type="match status" value="1"/>
</dbReference>
<keyword evidence="8 15" id="KW-0067">ATP-binding</keyword>
<dbReference type="InterPro" id="IPR014016">
    <property type="entry name" value="UvrD-like_ATP-bd"/>
</dbReference>
<proteinExistence type="inferred from homology"/>
<feature type="domain" description="UvrD-like helicase C-terminal" evidence="18">
    <location>
        <begin position="360"/>
        <end position="640"/>
    </location>
</feature>
<dbReference type="GO" id="GO:0043138">
    <property type="term" value="F:3'-5' DNA helicase activity"/>
    <property type="evidence" value="ECO:0007669"/>
    <property type="project" value="UniProtKB-EC"/>
</dbReference>
<dbReference type="InterPro" id="IPR038726">
    <property type="entry name" value="PDDEXK_AddAB-type"/>
</dbReference>
<dbReference type="Proteomes" id="UP000177998">
    <property type="component" value="Unassembled WGS sequence"/>
</dbReference>
<comment type="catalytic activity">
    <reaction evidence="12">
        <text>Couples ATP hydrolysis with the unwinding of duplex DNA by translocating in the 3'-5' direction.</text>
        <dbReference type="EC" id="5.6.2.4"/>
    </reaction>
</comment>
<evidence type="ECO:0000256" key="6">
    <source>
        <dbReference type="ARBA" id="ARBA00022806"/>
    </source>
</evidence>
<evidence type="ECO:0000256" key="10">
    <source>
        <dbReference type="ARBA" id="ARBA00023204"/>
    </source>
</evidence>
<keyword evidence="5 15" id="KW-0378">Hydrolase</keyword>
<accession>A0A1F6FWG2</accession>
<evidence type="ECO:0000313" key="19">
    <source>
        <dbReference type="EMBL" id="OGG90216.1"/>
    </source>
</evidence>
<evidence type="ECO:0000256" key="5">
    <source>
        <dbReference type="ARBA" id="ARBA00022801"/>
    </source>
</evidence>
<evidence type="ECO:0000256" key="11">
    <source>
        <dbReference type="ARBA" id="ARBA00023235"/>
    </source>
</evidence>
<dbReference type="GO" id="GO:0033202">
    <property type="term" value="C:DNA helicase complex"/>
    <property type="evidence" value="ECO:0007669"/>
    <property type="project" value="TreeGrafter"/>
</dbReference>
<comment type="similarity">
    <text evidence="1">Belongs to the helicase family. UvrD subfamily.</text>
</comment>
<evidence type="ECO:0000256" key="4">
    <source>
        <dbReference type="ARBA" id="ARBA00022763"/>
    </source>
</evidence>
<evidence type="ECO:0000256" key="2">
    <source>
        <dbReference type="ARBA" id="ARBA00022722"/>
    </source>
</evidence>
<feature type="region of interest" description="Disordered" evidence="16">
    <location>
        <begin position="732"/>
        <end position="760"/>
    </location>
</feature>
<reference evidence="19 20" key="1">
    <citation type="journal article" date="2016" name="Nat. Commun.">
        <title>Thousands of microbial genomes shed light on interconnected biogeochemical processes in an aquifer system.</title>
        <authorList>
            <person name="Anantharaman K."/>
            <person name="Brown C.T."/>
            <person name="Hug L.A."/>
            <person name="Sharon I."/>
            <person name="Castelle C.J."/>
            <person name="Probst A.J."/>
            <person name="Thomas B.C."/>
            <person name="Singh A."/>
            <person name="Wilkins M.J."/>
            <person name="Karaoz U."/>
            <person name="Brodie E.L."/>
            <person name="Williams K.H."/>
            <person name="Hubbard S.S."/>
            <person name="Banfield J.F."/>
        </authorList>
    </citation>
    <scope>NUCLEOTIDE SEQUENCE [LARGE SCALE GENOMIC DNA]</scope>
</reference>
<dbReference type="PANTHER" id="PTHR11070">
    <property type="entry name" value="UVRD / RECB / PCRA DNA HELICASE FAMILY MEMBER"/>
    <property type="match status" value="1"/>
</dbReference>
<evidence type="ECO:0000256" key="3">
    <source>
        <dbReference type="ARBA" id="ARBA00022741"/>
    </source>
</evidence>
<dbReference type="SUPFAM" id="SSF52540">
    <property type="entry name" value="P-loop containing nucleoside triphosphate hydrolases"/>
    <property type="match status" value="1"/>
</dbReference>
<keyword evidence="9" id="KW-0238">DNA-binding</keyword>
<dbReference type="InterPro" id="IPR011604">
    <property type="entry name" value="PDDEXK-like_dom_sf"/>
</dbReference>
<dbReference type="Pfam" id="PF12705">
    <property type="entry name" value="PDDEXK_1"/>
    <property type="match status" value="1"/>
</dbReference>
<dbReference type="Gene3D" id="1.10.486.10">
    <property type="entry name" value="PCRA, domain 4"/>
    <property type="match status" value="1"/>
</dbReference>
<dbReference type="CDD" id="cd17932">
    <property type="entry name" value="DEXQc_UvrD"/>
    <property type="match status" value="1"/>
</dbReference>
<evidence type="ECO:0000256" key="9">
    <source>
        <dbReference type="ARBA" id="ARBA00023125"/>
    </source>
</evidence>
<dbReference type="EC" id="5.6.2.4" evidence="13"/>
<dbReference type="InterPro" id="IPR011335">
    <property type="entry name" value="Restrct_endonuc-II-like"/>
</dbReference>
<feature type="binding site" evidence="15">
    <location>
        <begin position="33"/>
        <end position="40"/>
    </location>
    <ligand>
        <name>ATP</name>
        <dbReference type="ChEBI" id="CHEBI:30616"/>
    </ligand>
</feature>
<dbReference type="InterPro" id="IPR000212">
    <property type="entry name" value="DNA_helicase_UvrD/REP"/>
</dbReference>
<comment type="caution">
    <text evidence="19">The sequence shown here is derived from an EMBL/GenBank/DDBJ whole genome shotgun (WGS) entry which is preliminary data.</text>
</comment>
<dbReference type="GO" id="GO:0000725">
    <property type="term" value="P:recombinational repair"/>
    <property type="evidence" value="ECO:0007669"/>
    <property type="project" value="TreeGrafter"/>
</dbReference>
<evidence type="ECO:0000256" key="1">
    <source>
        <dbReference type="ARBA" id="ARBA00009922"/>
    </source>
</evidence>
<dbReference type="PROSITE" id="PS51198">
    <property type="entry name" value="UVRD_HELICASE_ATP_BIND"/>
    <property type="match status" value="1"/>
</dbReference>
<keyword evidence="6 15" id="KW-0347">Helicase</keyword>